<comment type="subcellular location">
    <subcellularLocation>
        <location evidence="1">Membrane</location>
        <topology evidence="1">Multi-pass membrane protein</topology>
    </subcellularLocation>
</comment>
<feature type="transmembrane region" description="Helical" evidence="5">
    <location>
        <begin position="275"/>
        <end position="295"/>
    </location>
</feature>
<evidence type="ECO:0000256" key="1">
    <source>
        <dbReference type="ARBA" id="ARBA00004141"/>
    </source>
</evidence>
<keyword evidence="3 5" id="KW-1133">Transmembrane helix</keyword>
<evidence type="ECO:0000313" key="7">
    <source>
        <dbReference type="EMBL" id="MBP3943996.1"/>
    </source>
</evidence>
<feature type="transmembrane region" description="Helical" evidence="5">
    <location>
        <begin position="119"/>
        <end position="136"/>
    </location>
</feature>
<evidence type="ECO:0000256" key="5">
    <source>
        <dbReference type="SAM" id="Phobius"/>
    </source>
</evidence>
<dbReference type="RefSeq" id="WP_353547503.1">
    <property type="nucleotide sequence ID" value="NZ_JAGKSB010000012.1"/>
</dbReference>
<feature type="transmembrane region" description="Helical" evidence="5">
    <location>
        <begin position="232"/>
        <end position="254"/>
    </location>
</feature>
<dbReference type="EMBL" id="JAGKSB010000012">
    <property type="protein sequence ID" value="MBP3943996.1"/>
    <property type="molecule type" value="Genomic_DNA"/>
</dbReference>
<evidence type="ECO:0000259" key="6">
    <source>
        <dbReference type="PROSITE" id="PS50801"/>
    </source>
</evidence>
<dbReference type="InterPro" id="IPR002645">
    <property type="entry name" value="STAS_dom"/>
</dbReference>
<dbReference type="SUPFAM" id="SSF52091">
    <property type="entry name" value="SpoIIaa-like"/>
    <property type="match status" value="1"/>
</dbReference>
<dbReference type="Gene3D" id="3.30.750.24">
    <property type="entry name" value="STAS domain"/>
    <property type="match status" value="1"/>
</dbReference>
<evidence type="ECO:0000256" key="2">
    <source>
        <dbReference type="ARBA" id="ARBA00022692"/>
    </source>
</evidence>
<name>A0A8T4HD16_9SPHI</name>
<feature type="domain" description="STAS" evidence="6">
    <location>
        <begin position="409"/>
        <end position="489"/>
    </location>
</feature>
<dbReference type="Proteomes" id="UP000679691">
    <property type="component" value="Unassembled WGS sequence"/>
</dbReference>
<feature type="transmembrane region" description="Helical" evidence="5">
    <location>
        <begin position="307"/>
        <end position="325"/>
    </location>
</feature>
<evidence type="ECO:0000256" key="4">
    <source>
        <dbReference type="ARBA" id="ARBA00023136"/>
    </source>
</evidence>
<protein>
    <submittedName>
        <fullName evidence="7">SulP family inorganic anion transporter</fullName>
    </submittedName>
</protein>
<evidence type="ECO:0000313" key="8">
    <source>
        <dbReference type="Proteomes" id="UP000679691"/>
    </source>
</evidence>
<accession>A0A8T4HD16</accession>
<dbReference type="PANTHER" id="PTHR43310:SF1">
    <property type="entry name" value="SULFATE TRANSPORTER YBAR-RELATED"/>
    <property type="match status" value="1"/>
</dbReference>
<dbReference type="CDD" id="cd07042">
    <property type="entry name" value="STAS_SulP_like_sulfate_transporter"/>
    <property type="match status" value="1"/>
</dbReference>
<sequence length="502" mass="54020">MSYLKSFAGENPNYKNEIFAGLTVAMTMIPESLSFAILAGLSPLSGLYAAFIMGLFTALFGGRPGMVSGGAGATVIVLIALMKSHGVEYVFGAVALAGIIQFFVGLLKLGKFVRLIPQSVMYGFVNGLAIVIFMSQLEQFKVFASSGYSWLSGNPLYSMAGLVMLTIAVVLLFPKITKFIPSSLVAILVVFAVVTGFNIPTKTVADMASIAGGFPPFHIPSIPFTWEAFTIILPYAGIMACVGLLETLLTLSLVDEITKTRGSANRECMAQGGANLINGFFTGMGGCAMIAQTFVNLEAGSKGRLSGVIAAVTILLVILFGAPLIGQLPMAALVGVMMIVALRTFNWGSFSLISKVPISDMIVIFMVTAVTVIFHNLALAVFIGVVLSALVFCWESSRRIRARKYINAQGVKHYELYGPLFFGSVTTFLEIFDVHADPEEVILDFKDCRISDLSAMEALNKLAILYKEEGKHIKLIHLSEDCIKLLNQAKDLMVIDSDLNKS</sequence>
<feature type="transmembrane region" description="Helical" evidence="5">
    <location>
        <begin position="180"/>
        <end position="199"/>
    </location>
</feature>
<dbReference type="PANTHER" id="PTHR43310">
    <property type="entry name" value="SULFATE TRANSPORTER YBAR-RELATED"/>
    <property type="match status" value="1"/>
</dbReference>
<dbReference type="AlphaFoldDB" id="A0A8T4HD16"/>
<organism evidence="7 8">
    <name type="scientific">Rhinopithecimicrobium faecis</name>
    <dbReference type="NCBI Taxonomy" id="2820698"/>
    <lineage>
        <taxon>Bacteria</taxon>
        <taxon>Pseudomonadati</taxon>
        <taxon>Bacteroidota</taxon>
        <taxon>Sphingobacteriia</taxon>
        <taxon>Sphingobacteriales</taxon>
        <taxon>Sphingobacteriaceae</taxon>
        <taxon>Rhinopithecimicrobium</taxon>
    </lineage>
</organism>
<feature type="transmembrane region" description="Helical" evidence="5">
    <location>
        <begin position="35"/>
        <end position="59"/>
    </location>
</feature>
<dbReference type="InterPro" id="IPR036513">
    <property type="entry name" value="STAS_dom_sf"/>
</dbReference>
<dbReference type="Pfam" id="PF00916">
    <property type="entry name" value="Sulfate_transp"/>
    <property type="match status" value="1"/>
</dbReference>
<dbReference type="Pfam" id="PF01740">
    <property type="entry name" value="STAS"/>
    <property type="match status" value="1"/>
</dbReference>
<dbReference type="InterPro" id="IPR052706">
    <property type="entry name" value="Membrane-Transporter-like"/>
</dbReference>
<feature type="transmembrane region" description="Helical" evidence="5">
    <location>
        <begin position="332"/>
        <end position="350"/>
    </location>
</feature>
<feature type="transmembrane region" description="Helical" evidence="5">
    <location>
        <begin position="362"/>
        <end position="394"/>
    </location>
</feature>
<evidence type="ECO:0000256" key="3">
    <source>
        <dbReference type="ARBA" id="ARBA00022989"/>
    </source>
</evidence>
<feature type="transmembrane region" description="Helical" evidence="5">
    <location>
        <begin position="89"/>
        <end position="107"/>
    </location>
</feature>
<proteinExistence type="predicted"/>
<dbReference type="PROSITE" id="PS50801">
    <property type="entry name" value="STAS"/>
    <property type="match status" value="1"/>
</dbReference>
<keyword evidence="4 5" id="KW-0472">Membrane</keyword>
<feature type="transmembrane region" description="Helical" evidence="5">
    <location>
        <begin position="66"/>
        <end position="83"/>
    </location>
</feature>
<dbReference type="GO" id="GO:0016020">
    <property type="term" value="C:membrane"/>
    <property type="evidence" value="ECO:0007669"/>
    <property type="project" value="UniProtKB-SubCell"/>
</dbReference>
<dbReference type="InterPro" id="IPR011547">
    <property type="entry name" value="SLC26A/SulP_dom"/>
</dbReference>
<keyword evidence="2 5" id="KW-0812">Transmembrane</keyword>
<comment type="caution">
    <text evidence="7">The sequence shown here is derived from an EMBL/GenBank/DDBJ whole genome shotgun (WGS) entry which is preliminary data.</text>
</comment>
<keyword evidence="8" id="KW-1185">Reference proteome</keyword>
<feature type="transmembrane region" description="Helical" evidence="5">
    <location>
        <begin position="156"/>
        <end position="173"/>
    </location>
</feature>
<reference evidence="7" key="1">
    <citation type="submission" date="2021-03" db="EMBL/GenBank/DDBJ databases">
        <authorList>
            <person name="Lu T."/>
            <person name="Wang Q."/>
            <person name="Han X."/>
        </authorList>
    </citation>
    <scope>NUCLEOTIDE SEQUENCE</scope>
    <source>
        <strain evidence="7">WQ 2009</strain>
    </source>
</reference>
<gene>
    <name evidence="7" type="ORF">J5U18_10565</name>
</gene>